<protein>
    <submittedName>
        <fullName evidence="2">DUF115 domain-containing protein</fullName>
    </submittedName>
</protein>
<dbReference type="Proteomes" id="UP001144612">
    <property type="component" value="Unassembled WGS sequence"/>
</dbReference>
<comment type="caution">
    <text evidence="2">The sequence shown here is derived from an EMBL/GenBank/DDBJ whole genome shotgun (WGS) entry which is preliminary data.</text>
</comment>
<dbReference type="PANTHER" id="PTHR41786">
    <property type="entry name" value="MOTILITY ACCESSORY FACTOR MAF"/>
    <property type="match status" value="1"/>
</dbReference>
<gene>
    <name evidence="2" type="ORF">OW729_13145</name>
</gene>
<dbReference type="EMBL" id="JAPQFJ010000014">
    <property type="protein sequence ID" value="MCY6959559.1"/>
    <property type="molecule type" value="Genomic_DNA"/>
</dbReference>
<dbReference type="RefSeq" id="WP_268061990.1">
    <property type="nucleotide sequence ID" value="NZ_JAPQFJ010000014.1"/>
</dbReference>
<feature type="domain" description="6-hydroxymethylpterin diphosphokinase MptE-like" evidence="1">
    <location>
        <begin position="191"/>
        <end position="361"/>
    </location>
</feature>
<name>A0ABT4DB68_9CLOT</name>
<evidence type="ECO:0000259" key="1">
    <source>
        <dbReference type="Pfam" id="PF01973"/>
    </source>
</evidence>
<evidence type="ECO:0000313" key="2">
    <source>
        <dbReference type="EMBL" id="MCY6959559.1"/>
    </source>
</evidence>
<reference evidence="2" key="1">
    <citation type="submission" date="2022-12" db="EMBL/GenBank/DDBJ databases">
        <title>Clostridium sp. nov., isolated from industrial wastewater.</title>
        <authorList>
            <person name="Jiayan W."/>
        </authorList>
    </citation>
    <scope>NUCLEOTIDE SEQUENCE</scope>
    <source>
        <strain evidence="2">ZC22-4</strain>
    </source>
</reference>
<sequence>MNKITKRTIQLINSIESKEKCYIEISKDNKYVIQIDKNGKLRYVGSKYSVQRDIEKFYDYILKEANAETIFLIFGLGSGEHIKYLFDRITNSNKVLIIEPSSVVIKEVLQKNHINYILQDERIGLCYFDYGIRKNLKDFIGEHSIDNTKFMAFSNYNVIFEEEYEKVFTELKAIKNVKDDTFNVFSHIFFNNFIENIFSLDEFYTVSQLKNLYKNKPAVVVSAGPSLNKNIHLLKEVQDKFIIICGPRTIGTLINNGIKPDFLCSVDPQDEAYELMKDYIDSEVPLVFMDSTSNKIVKKHKGLKVIAANQGMESYLEEILGIKVDSLMQGGSVAHFCMGLAVYMGCKNVIFIGQDLAYTNEKFQAEGTYSKSGIDDLKYKYEEDKEEWDKDKAYSIYVPDINGQMVRTSTMLNSYRQEFEELIYICNEVEFINSSQGGANINGTKVMDLKDSITMYAKENINKNIEELLGNKIILDEDSFIENMFKIIDKLKVIKKACEEGLEYSDKMLHFYKDNKYCDMNEVLNKLDKIDAMINDKKKLGFIAYKTVALINNILENDYYKEKANETEKELGIRLAKRSFNMYLAVLQPAEEAIFRIKDKFMYINIIEI</sequence>
<dbReference type="PANTHER" id="PTHR41786:SF1">
    <property type="entry name" value="6-HYDROXYMETHYLPTERIN DIPHOSPHOKINASE MPTE-LIKE DOMAIN-CONTAINING PROTEIN"/>
    <property type="match status" value="1"/>
</dbReference>
<proteinExistence type="predicted"/>
<accession>A0ABT4DB68</accession>
<evidence type="ECO:0000313" key="3">
    <source>
        <dbReference type="Proteomes" id="UP001144612"/>
    </source>
</evidence>
<dbReference type="InterPro" id="IPR002826">
    <property type="entry name" value="MptE-like"/>
</dbReference>
<keyword evidence="3" id="KW-1185">Reference proteome</keyword>
<organism evidence="2 3">
    <name type="scientific">Clostridium brassicae</name>
    <dbReference type="NCBI Taxonomy" id="2999072"/>
    <lineage>
        <taxon>Bacteria</taxon>
        <taxon>Bacillati</taxon>
        <taxon>Bacillota</taxon>
        <taxon>Clostridia</taxon>
        <taxon>Eubacteriales</taxon>
        <taxon>Clostridiaceae</taxon>
        <taxon>Clostridium</taxon>
    </lineage>
</organism>
<dbReference type="Pfam" id="PF01973">
    <property type="entry name" value="MptE-like"/>
    <property type="match status" value="1"/>
</dbReference>